<keyword evidence="2" id="KW-1185">Reference proteome</keyword>
<dbReference type="Proteomes" id="UP001054945">
    <property type="component" value="Unassembled WGS sequence"/>
</dbReference>
<evidence type="ECO:0000313" key="1">
    <source>
        <dbReference type="EMBL" id="GIY75923.1"/>
    </source>
</evidence>
<evidence type="ECO:0000313" key="2">
    <source>
        <dbReference type="Proteomes" id="UP001054945"/>
    </source>
</evidence>
<accession>A0AAV4W0J1</accession>
<protein>
    <submittedName>
        <fullName evidence="1">Uncharacterized protein</fullName>
    </submittedName>
</protein>
<proteinExistence type="predicted"/>
<sequence>MESLSSARYHLFRDGAFSNPPLDHLLGPTCSGRLIQESVLPERRHEKSVLLRASTVQTKRFQGYSFGMRGKVSNKDKSLLINTNIWYITDIDDNLESELPERSHEEVCSYVLLLHRPNDFKDIRLGDREVLSLWICEKEKLERGSKRADWIITDTAVDFLHPFSRGTVQMVLVGRPS</sequence>
<organism evidence="1 2">
    <name type="scientific">Caerostris extrusa</name>
    <name type="common">Bark spider</name>
    <name type="synonym">Caerostris bankana</name>
    <dbReference type="NCBI Taxonomy" id="172846"/>
    <lineage>
        <taxon>Eukaryota</taxon>
        <taxon>Metazoa</taxon>
        <taxon>Ecdysozoa</taxon>
        <taxon>Arthropoda</taxon>
        <taxon>Chelicerata</taxon>
        <taxon>Arachnida</taxon>
        <taxon>Araneae</taxon>
        <taxon>Araneomorphae</taxon>
        <taxon>Entelegynae</taxon>
        <taxon>Araneoidea</taxon>
        <taxon>Araneidae</taxon>
        <taxon>Caerostris</taxon>
    </lineage>
</organism>
<reference evidence="1 2" key="1">
    <citation type="submission" date="2021-06" db="EMBL/GenBank/DDBJ databases">
        <title>Caerostris extrusa draft genome.</title>
        <authorList>
            <person name="Kono N."/>
            <person name="Arakawa K."/>
        </authorList>
    </citation>
    <scope>NUCLEOTIDE SEQUENCE [LARGE SCALE GENOMIC DNA]</scope>
</reference>
<name>A0AAV4W0J1_CAEEX</name>
<dbReference type="EMBL" id="BPLR01015418">
    <property type="protein sequence ID" value="GIY75923.1"/>
    <property type="molecule type" value="Genomic_DNA"/>
</dbReference>
<dbReference type="AlphaFoldDB" id="A0AAV4W0J1"/>
<gene>
    <name evidence="1" type="ORF">CEXT_130171</name>
</gene>
<comment type="caution">
    <text evidence="1">The sequence shown here is derived from an EMBL/GenBank/DDBJ whole genome shotgun (WGS) entry which is preliminary data.</text>
</comment>